<dbReference type="SUPFAM" id="SSF53335">
    <property type="entry name" value="S-adenosyl-L-methionine-dependent methyltransferases"/>
    <property type="match status" value="1"/>
</dbReference>
<keyword evidence="4" id="KW-1185">Reference proteome</keyword>
<accession>A0A9N8HJE3</accession>
<organism evidence="3 4">
    <name type="scientific">Seminavis robusta</name>
    <dbReference type="NCBI Taxonomy" id="568900"/>
    <lineage>
        <taxon>Eukaryota</taxon>
        <taxon>Sar</taxon>
        <taxon>Stramenopiles</taxon>
        <taxon>Ochrophyta</taxon>
        <taxon>Bacillariophyta</taxon>
        <taxon>Bacillariophyceae</taxon>
        <taxon>Bacillariophycidae</taxon>
        <taxon>Naviculales</taxon>
        <taxon>Naviculaceae</taxon>
        <taxon>Seminavis</taxon>
    </lineage>
</organism>
<name>A0A9N8HJE3_9STRA</name>
<dbReference type="InterPro" id="IPR029063">
    <property type="entry name" value="SAM-dependent_MTases_sf"/>
</dbReference>
<feature type="transmembrane region" description="Helical" evidence="1">
    <location>
        <begin position="49"/>
        <end position="70"/>
    </location>
</feature>
<dbReference type="GO" id="GO:0008168">
    <property type="term" value="F:methyltransferase activity"/>
    <property type="evidence" value="ECO:0007669"/>
    <property type="project" value="UniProtKB-KW"/>
</dbReference>
<dbReference type="GO" id="GO:0032259">
    <property type="term" value="P:methylation"/>
    <property type="evidence" value="ECO:0007669"/>
    <property type="project" value="UniProtKB-KW"/>
</dbReference>
<keyword evidence="1" id="KW-1133">Transmembrane helix</keyword>
<reference evidence="3" key="1">
    <citation type="submission" date="2020-06" db="EMBL/GenBank/DDBJ databases">
        <authorList>
            <consortium name="Plant Systems Biology data submission"/>
        </authorList>
    </citation>
    <scope>NUCLEOTIDE SEQUENCE</scope>
    <source>
        <strain evidence="3">D6</strain>
    </source>
</reference>
<protein>
    <submittedName>
        <fullName evidence="3">Inherit from COG: Methyltransferase</fullName>
    </submittedName>
</protein>
<gene>
    <name evidence="3" type="ORF">SEMRO_854_G211270.1</name>
</gene>
<keyword evidence="1" id="KW-0472">Membrane</keyword>
<evidence type="ECO:0000259" key="2">
    <source>
        <dbReference type="Pfam" id="PF05050"/>
    </source>
</evidence>
<dbReference type="EMBL" id="CAICTM010000853">
    <property type="protein sequence ID" value="CAB9517403.1"/>
    <property type="molecule type" value="Genomic_DNA"/>
</dbReference>
<keyword evidence="3" id="KW-0489">Methyltransferase</keyword>
<dbReference type="NCBIfam" id="TIGR01444">
    <property type="entry name" value="fkbM_fam"/>
    <property type="match status" value="1"/>
</dbReference>
<dbReference type="InterPro" id="IPR006342">
    <property type="entry name" value="FkbM_mtfrase"/>
</dbReference>
<sequence length="421" mass="46978">MSSPNAKPLSPNPKSPFLSGNLQLYQIHPQVVTPLGKTKTRSRMDSITFARHVLIGCGLMGFIFGISSLAGSEDLDQPPHRALAELHHTHIQQHELHLRGNEALVEETTPQPGNYIPVSCPGVLEQMRTGTLAVKDPNNGILHGRQVERDPKFWISLHTKEFDKTRWDVMVSGDYYKRSLSVAFVEILQDTAPGARVLDVGGNIGYFTLLSASKGPVIVDAFEPNAKNRLRFCESLNLNQWNSEFDVSIIKTPAAEQSKVNLYPFGVGREDGMFTFQENSNPGQGKFGKKAEDGEEGFQVVTLDGLAKKRNWFESRPDIALLKIAVEGLEYNVILGALELLQARMIRNILMEVSARNSEEMELNKPALDLLIEAGYKLHKVGGWRGPDKDLELDPNKDAAEQIMEKTLGEKARQLNLWWTL</sequence>
<keyword evidence="3" id="KW-0808">Transferase</keyword>
<dbReference type="PANTHER" id="PTHR34203:SF13">
    <property type="entry name" value="EXPRESSED PROTEIN"/>
    <property type="match status" value="1"/>
</dbReference>
<comment type="caution">
    <text evidence="3">The sequence shown here is derived from an EMBL/GenBank/DDBJ whole genome shotgun (WGS) entry which is preliminary data.</text>
</comment>
<dbReference type="OrthoDB" id="45755at2759"/>
<dbReference type="Gene3D" id="3.40.50.150">
    <property type="entry name" value="Vaccinia Virus protein VP39"/>
    <property type="match status" value="1"/>
</dbReference>
<evidence type="ECO:0000313" key="3">
    <source>
        <dbReference type="EMBL" id="CAB9517403.1"/>
    </source>
</evidence>
<dbReference type="PANTHER" id="PTHR34203">
    <property type="entry name" value="METHYLTRANSFERASE, FKBM FAMILY PROTEIN"/>
    <property type="match status" value="1"/>
</dbReference>
<dbReference type="InterPro" id="IPR052514">
    <property type="entry name" value="SAM-dependent_MTase"/>
</dbReference>
<dbReference type="Pfam" id="PF05050">
    <property type="entry name" value="Methyltransf_21"/>
    <property type="match status" value="1"/>
</dbReference>
<evidence type="ECO:0000313" key="4">
    <source>
        <dbReference type="Proteomes" id="UP001153069"/>
    </source>
</evidence>
<dbReference type="AlphaFoldDB" id="A0A9N8HJE3"/>
<dbReference type="Proteomes" id="UP001153069">
    <property type="component" value="Unassembled WGS sequence"/>
</dbReference>
<proteinExistence type="predicted"/>
<evidence type="ECO:0000256" key="1">
    <source>
        <dbReference type="SAM" id="Phobius"/>
    </source>
</evidence>
<keyword evidence="1" id="KW-0812">Transmembrane</keyword>
<feature type="domain" description="Methyltransferase FkbM" evidence="2">
    <location>
        <begin position="199"/>
        <end position="378"/>
    </location>
</feature>